<dbReference type="Proteomes" id="UP000295685">
    <property type="component" value="Unassembled WGS sequence"/>
</dbReference>
<dbReference type="OrthoDB" id="2801014at2"/>
<sequence length="278" mass="30826">MSAKLNPSEAQREAMAQVLGSFVANDLTWCGDVLGDMIAAANSIPEGAPVGTIARRPDGGNIAERMNGGDTVPNWWRYMTTNFTDKDDADSWPVIYLPPITITDGPWGLLTFHADLTAQQEPAPWVCGHPNHGNNDHDCNPFRPPGSPRIPRVRDRLGVDEQGARWAAESGGVYRHDGSQWVTTYRHGGVTRWGKGFEPHVYEYTEILEPRVLPSLDCAEARDGTVWTKDNPVSPGRRFQFVSGIWMTRNDDDDWYRLNCDGLLCGSGYTEVIGDPVQ</sequence>
<keyword evidence="3" id="KW-1185">Reference proteome</keyword>
<name>A0A4V3HZ78_9MYCO</name>
<dbReference type="AlphaFoldDB" id="A0A4V3HZ78"/>
<evidence type="ECO:0000313" key="3">
    <source>
        <dbReference type="Proteomes" id="UP000294844"/>
    </source>
</evidence>
<gene>
    <name evidence="2" type="ORF">CCUG60883_01360</name>
    <name evidence="1" type="ORF">CCUG60885_04211</name>
</gene>
<dbReference type="EMBL" id="PECM01000005">
    <property type="protein sequence ID" value="TEA07327.1"/>
    <property type="molecule type" value="Genomic_DNA"/>
</dbReference>
<protein>
    <submittedName>
        <fullName evidence="1">Uncharacterized protein</fullName>
    </submittedName>
</protein>
<dbReference type="RefSeq" id="WP_134148743.1">
    <property type="nucleotide sequence ID" value="NZ_PECK01000008.1"/>
</dbReference>
<dbReference type="EMBL" id="PECK01000008">
    <property type="protein sequence ID" value="TDZ92097.1"/>
    <property type="molecule type" value="Genomic_DNA"/>
</dbReference>
<evidence type="ECO:0000313" key="4">
    <source>
        <dbReference type="Proteomes" id="UP000295685"/>
    </source>
</evidence>
<reference evidence="3 4" key="1">
    <citation type="journal article" date="2019" name="Sci. Rep.">
        <title>Extended insight into the Mycobacterium chelonae-abscessus complex through whole genome sequencing of Mycobacterium salmoniphilum outbreak and Mycobacterium salmoniphilum-like strains.</title>
        <authorList>
            <person name="Behra P.R.K."/>
            <person name="Das S."/>
            <person name="Pettersson B.M.F."/>
            <person name="Shirreff L."/>
            <person name="DuCote T."/>
            <person name="Jacobsson K.G."/>
            <person name="Ennis D.G."/>
            <person name="Kirsebom L.A."/>
        </authorList>
    </citation>
    <scope>NUCLEOTIDE SEQUENCE [LARGE SCALE GENOMIC DNA]</scope>
    <source>
        <strain evidence="2 3">CCUG 60883</strain>
        <strain evidence="1 4">CCUG 60885</strain>
    </source>
</reference>
<evidence type="ECO:0000313" key="1">
    <source>
        <dbReference type="EMBL" id="TDZ92097.1"/>
    </source>
</evidence>
<comment type="caution">
    <text evidence="1">The sequence shown here is derived from an EMBL/GenBank/DDBJ whole genome shotgun (WGS) entry which is preliminary data.</text>
</comment>
<evidence type="ECO:0000313" key="2">
    <source>
        <dbReference type="EMBL" id="TEA07327.1"/>
    </source>
</evidence>
<dbReference type="Proteomes" id="UP000294844">
    <property type="component" value="Unassembled WGS sequence"/>
</dbReference>
<accession>A0A4V3HZ78</accession>
<organism evidence="1 4">
    <name type="scientific">Mycobacteroides salmoniphilum</name>
    <dbReference type="NCBI Taxonomy" id="404941"/>
    <lineage>
        <taxon>Bacteria</taxon>
        <taxon>Bacillati</taxon>
        <taxon>Actinomycetota</taxon>
        <taxon>Actinomycetes</taxon>
        <taxon>Mycobacteriales</taxon>
        <taxon>Mycobacteriaceae</taxon>
        <taxon>Mycobacteroides</taxon>
    </lineage>
</organism>
<proteinExistence type="predicted"/>